<comment type="similarity">
    <text evidence="1">Belongs to the ATP-dependent AMP-binding enzyme family.</text>
</comment>
<dbReference type="InterPro" id="IPR020845">
    <property type="entry name" value="AMP-binding_CS"/>
</dbReference>
<feature type="domain" description="AMP-binding enzyme C-terminal" evidence="4">
    <location>
        <begin position="435"/>
        <end position="515"/>
    </location>
</feature>
<dbReference type="InterPro" id="IPR042099">
    <property type="entry name" value="ANL_N_sf"/>
</dbReference>
<dbReference type="InterPro" id="IPR000873">
    <property type="entry name" value="AMP-dep_synth/lig_dom"/>
</dbReference>
<evidence type="ECO:0000259" key="4">
    <source>
        <dbReference type="Pfam" id="PF13193"/>
    </source>
</evidence>
<dbReference type="STRING" id="1314790.A0A1Y1YVA6"/>
<proteinExistence type="inferred from homology"/>
<dbReference type="OrthoDB" id="10253115at2759"/>
<gene>
    <name evidence="5" type="ORF">K493DRAFT_209187</name>
</gene>
<dbReference type="PANTHER" id="PTHR24096:SF149">
    <property type="entry name" value="AMP-BINDING DOMAIN-CONTAINING PROTEIN-RELATED"/>
    <property type="match status" value="1"/>
</dbReference>
<dbReference type="PROSITE" id="PS00455">
    <property type="entry name" value="AMP_BINDING"/>
    <property type="match status" value="1"/>
</dbReference>
<dbReference type="Gene3D" id="3.40.50.12780">
    <property type="entry name" value="N-terminal domain of ligase-like"/>
    <property type="match status" value="1"/>
</dbReference>
<reference evidence="5 6" key="1">
    <citation type="submission" date="2016-07" db="EMBL/GenBank/DDBJ databases">
        <title>Pervasive Adenine N6-methylation of Active Genes in Fungi.</title>
        <authorList>
            <consortium name="DOE Joint Genome Institute"/>
            <person name="Mondo S.J."/>
            <person name="Dannebaum R.O."/>
            <person name="Kuo R.C."/>
            <person name="Labutti K."/>
            <person name="Haridas S."/>
            <person name="Kuo A."/>
            <person name="Salamov A."/>
            <person name="Ahrendt S.R."/>
            <person name="Lipzen A."/>
            <person name="Sullivan W."/>
            <person name="Andreopoulos W.B."/>
            <person name="Clum A."/>
            <person name="Lindquist E."/>
            <person name="Daum C."/>
            <person name="Ramamoorthy G.K."/>
            <person name="Gryganskyi A."/>
            <person name="Culley D."/>
            <person name="Magnuson J.K."/>
            <person name="James T.Y."/>
            <person name="O'Malley M.A."/>
            <person name="Stajich J.E."/>
            <person name="Spatafora J.W."/>
            <person name="Visel A."/>
            <person name="Grigoriev I.V."/>
        </authorList>
    </citation>
    <scope>NUCLEOTIDE SEQUENCE [LARGE SCALE GENOMIC DNA]</scope>
    <source>
        <strain evidence="5 6">CBS 931.73</strain>
    </source>
</reference>
<dbReference type="EMBL" id="MCFE01000065">
    <property type="protein sequence ID" value="ORY01774.1"/>
    <property type="molecule type" value="Genomic_DNA"/>
</dbReference>
<organism evidence="5 6">
    <name type="scientific">Basidiobolus meristosporus CBS 931.73</name>
    <dbReference type="NCBI Taxonomy" id="1314790"/>
    <lineage>
        <taxon>Eukaryota</taxon>
        <taxon>Fungi</taxon>
        <taxon>Fungi incertae sedis</taxon>
        <taxon>Zoopagomycota</taxon>
        <taxon>Entomophthoromycotina</taxon>
        <taxon>Basidiobolomycetes</taxon>
        <taxon>Basidiobolales</taxon>
        <taxon>Basidiobolaceae</taxon>
        <taxon>Basidiobolus</taxon>
    </lineage>
</organism>
<name>A0A1Y1YVA6_9FUNG</name>
<feature type="domain" description="AMP-dependent synthetase/ligase" evidence="3">
    <location>
        <begin position="26"/>
        <end position="384"/>
    </location>
</feature>
<dbReference type="GO" id="GO:0016405">
    <property type="term" value="F:CoA-ligase activity"/>
    <property type="evidence" value="ECO:0007669"/>
    <property type="project" value="TreeGrafter"/>
</dbReference>
<dbReference type="SUPFAM" id="SSF56801">
    <property type="entry name" value="Acetyl-CoA synthetase-like"/>
    <property type="match status" value="1"/>
</dbReference>
<dbReference type="AlphaFoldDB" id="A0A1Y1YVA6"/>
<keyword evidence="6" id="KW-1185">Reference proteome</keyword>
<evidence type="ECO:0000256" key="1">
    <source>
        <dbReference type="ARBA" id="ARBA00006432"/>
    </source>
</evidence>
<evidence type="ECO:0000259" key="3">
    <source>
        <dbReference type="Pfam" id="PF00501"/>
    </source>
</evidence>
<evidence type="ECO:0000313" key="6">
    <source>
        <dbReference type="Proteomes" id="UP000193498"/>
    </source>
</evidence>
<accession>A0A1Y1YVA6</accession>
<dbReference type="Pfam" id="PF13193">
    <property type="entry name" value="AMP-binding_C"/>
    <property type="match status" value="1"/>
</dbReference>
<dbReference type="InterPro" id="IPR045851">
    <property type="entry name" value="AMP-bd_C_sf"/>
</dbReference>
<sequence length="536" mass="59568">MLFKSLYTPNEIPREDIYTFLFDNPRVPRDQVVIIDAETDKRITFGDIQENSLRFAGNLTKLFHFKAGDRLALFSPNHVRIIRCKTNLLSQGGAVTTANPNYTATELARQISQTEPKVMVTSVVLLPTAIAAIKLANLEKTCNLVVFEDQADPGIHTINQMFEKTPFQRPKVNPESTAYICYSSGTSGHPKGVETTHRNIISSVCQQIQFLEPDISTLSGVLPFYHMYGLCCCLHAPLTQEGSKIVILSRFDMEKFLYAIERYKITKLVIVPPIALGLLKHPLVAKFDLSSLKKMNSGAAPLGKELTEGLFRKYKITIVEGYGLTETSPTGFSFPHGCIHYGSVGQLMPGMEAKVVDPNTGKMLGYNQEGEIWLRGPDIMRGYYKNAKATADSIDKDGFFHTGDVGKVDPNGFWYITDRLKELIKYKGFQVAPAELEAKLVDHNCVADAAVIGIQDPSQATEVPKAFVVLQVNVEPSEKLKSEILDFVNSQVAPHKKIRGGIEFTNVIPKSPAGKIQRRLLKEAQEARDKMAKSKL</sequence>
<protein>
    <submittedName>
        <fullName evidence="5">Acetyl-CoA synthetase-like protein</fullName>
    </submittedName>
</protein>
<dbReference type="InterPro" id="IPR025110">
    <property type="entry name" value="AMP-bd_C"/>
</dbReference>
<dbReference type="Proteomes" id="UP000193498">
    <property type="component" value="Unassembled WGS sequence"/>
</dbReference>
<dbReference type="Pfam" id="PF00501">
    <property type="entry name" value="AMP-binding"/>
    <property type="match status" value="1"/>
</dbReference>
<evidence type="ECO:0000256" key="2">
    <source>
        <dbReference type="ARBA" id="ARBA00022598"/>
    </source>
</evidence>
<dbReference type="InParanoid" id="A0A1Y1YVA6"/>
<dbReference type="Gene3D" id="3.30.300.30">
    <property type="match status" value="1"/>
</dbReference>
<keyword evidence="2" id="KW-0436">Ligase</keyword>
<comment type="caution">
    <text evidence="5">The sequence shown here is derived from an EMBL/GenBank/DDBJ whole genome shotgun (WGS) entry which is preliminary data.</text>
</comment>
<dbReference type="PANTHER" id="PTHR24096">
    <property type="entry name" value="LONG-CHAIN-FATTY-ACID--COA LIGASE"/>
    <property type="match status" value="1"/>
</dbReference>
<evidence type="ECO:0000313" key="5">
    <source>
        <dbReference type="EMBL" id="ORY01774.1"/>
    </source>
</evidence>